<dbReference type="Proteomes" id="UP000305067">
    <property type="component" value="Unassembled WGS sequence"/>
</dbReference>
<dbReference type="AlphaFoldDB" id="A0A5C3Q4Y8"/>
<sequence length="117" mass="13552">MSYRRLFLRLCKLMVLLVWTGSRMASGQCPLRILKFLSLHLPFAAFHCSLPNDSRRQDLESWSFVEFGIQGHTALRRQKPHEAKATCRRLFQKTRVVVIEVGSLFSMATKVDLRVES</sequence>
<evidence type="ECO:0008006" key="4">
    <source>
        <dbReference type="Google" id="ProtNLM"/>
    </source>
</evidence>
<evidence type="ECO:0000256" key="1">
    <source>
        <dbReference type="SAM" id="SignalP"/>
    </source>
</evidence>
<evidence type="ECO:0000313" key="2">
    <source>
        <dbReference type="EMBL" id="TFK97164.1"/>
    </source>
</evidence>
<dbReference type="EMBL" id="ML178850">
    <property type="protein sequence ID" value="TFK97164.1"/>
    <property type="molecule type" value="Genomic_DNA"/>
</dbReference>
<proteinExistence type="predicted"/>
<accession>A0A5C3Q4Y8</accession>
<organism evidence="2 3">
    <name type="scientific">Pterulicium gracile</name>
    <dbReference type="NCBI Taxonomy" id="1884261"/>
    <lineage>
        <taxon>Eukaryota</taxon>
        <taxon>Fungi</taxon>
        <taxon>Dikarya</taxon>
        <taxon>Basidiomycota</taxon>
        <taxon>Agaricomycotina</taxon>
        <taxon>Agaricomycetes</taxon>
        <taxon>Agaricomycetidae</taxon>
        <taxon>Agaricales</taxon>
        <taxon>Pleurotineae</taxon>
        <taxon>Pterulaceae</taxon>
        <taxon>Pterulicium</taxon>
    </lineage>
</organism>
<reference evidence="2 3" key="1">
    <citation type="journal article" date="2019" name="Nat. Ecol. Evol.">
        <title>Megaphylogeny resolves global patterns of mushroom evolution.</title>
        <authorList>
            <person name="Varga T."/>
            <person name="Krizsan K."/>
            <person name="Foldi C."/>
            <person name="Dima B."/>
            <person name="Sanchez-Garcia M."/>
            <person name="Sanchez-Ramirez S."/>
            <person name="Szollosi G.J."/>
            <person name="Szarkandi J.G."/>
            <person name="Papp V."/>
            <person name="Albert L."/>
            <person name="Andreopoulos W."/>
            <person name="Angelini C."/>
            <person name="Antonin V."/>
            <person name="Barry K.W."/>
            <person name="Bougher N.L."/>
            <person name="Buchanan P."/>
            <person name="Buyck B."/>
            <person name="Bense V."/>
            <person name="Catcheside P."/>
            <person name="Chovatia M."/>
            <person name="Cooper J."/>
            <person name="Damon W."/>
            <person name="Desjardin D."/>
            <person name="Finy P."/>
            <person name="Geml J."/>
            <person name="Haridas S."/>
            <person name="Hughes K."/>
            <person name="Justo A."/>
            <person name="Karasinski D."/>
            <person name="Kautmanova I."/>
            <person name="Kiss B."/>
            <person name="Kocsube S."/>
            <person name="Kotiranta H."/>
            <person name="LaButti K.M."/>
            <person name="Lechner B.E."/>
            <person name="Liimatainen K."/>
            <person name="Lipzen A."/>
            <person name="Lukacs Z."/>
            <person name="Mihaltcheva S."/>
            <person name="Morgado L.N."/>
            <person name="Niskanen T."/>
            <person name="Noordeloos M.E."/>
            <person name="Ohm R.A."/>
            <person name="Ortiz-Santana B."/>
            <person name="Ovrebo C."/>
            <person name="Racz N."/>
            <person name="Riley R."/>
            <person name="Savchenko A."/>
            <person name="Shiryaev A."/>
            <person name="Soop K."/>
            <person name="Spirin V."/>
            <person name="Szebenyi C."/>
            <person name="Tomsovsky M."/>
            <person name="Tulloss R.E."/>
            <person name="Uehling J."/>
            <person name="Grigoriev I.V."/>
            <person name="Vagvolgyi C."/>
            <person name="Papp T."/>
            <person name="Martin F.M."/>
            <person name="Miettinen O."/>
            <person name="Hibbett D.S."/>
            <person name="Nagy L.G."/>
        </authorList>
    </citation>
    <scope>NUCLEOTIDE SEQUENCE [LARGE SCALE GENOMIC DNA]</scope>
    <source>
        <strain evidence="2 3">CBS 309.79</strain>
    </source>
</reference>
<gene>
    <name evidence="2" type="ORF">BDV98DRAFT_575007</name>
</gene>
<protein>
    <recommendedName>
        <fullName evidence="4">Secreted protein</fullName>
    </recommendedName>
</protein>
<evidence type="ECO:0000313" key="3">
    <source>
        <dbReference type="Proteomes" id="UP000305067"/>
    </source>
</evidence>
<keyword evidence="3" id="KW-1185">Reference proteome</keyword>
<feature type="chain" id="PRO_5022737446" description="Secreted protein" evidence="1">
    <location>
        <begin position="28"/>
        <end position="117"/>
    </location>
</feature>
<keyword evidence="1" id="KW-0732">Signal</keyword>
<name>A0A5C3Q4Y8_9AGAR</name>
<feature type="signal peptide" evidence="1">
    <location>
        <begin position="1"/>
        <end position="27"/>
    </location>
</feature>